<evidence type="ECO:0000256" key="1">
    <source>
        <dbReference type="ARBA" id="ARBA00004651"/>
    </source>
</evidence>
<keyword evidence="5 7" id="KW-0472">Membrane</keyword>
<feature type="transmembrane region" description="Helical" evidence="7">
    <location>
        <begin position="191"/>
        <end position="211"/>
    </location>
</feature>
<evidence type="ECO:0000256" key="4">
    <source>
        <dbReference type="ARBA" id="ARBA00022989"/>
    </source>
</evidence>
<gene>
    <name evidence="8" type="ORF">HJ588_09885</name>
</gene>
<evidence type="ECO:0000256" key="6">
    <source>
        <dbReference type="SAM" id="MobiDB-lite"/>
    </source>
</evidence>
<feature type="transmembrane region" description="Helical" evidence="7">
    <location>
        <begin position="243"/>
        <end position="268"/>
    </location>
</feature>
<keyword evidence="9" id="KW-1185">Reference proteome</keyword>
<dbReference type="GO" id="GO:0005886">
    <property type="term" value="C:plasma membrane"/>
    <property type="evidence" value="ECO:0007669"/>
    <property type="project" value="UniProtKB-SubCell"/>
</dbReference>
<keyword evidence="4 7" id="KW-1133">Transmembrane helix</keyword>
<accession>A0A849AJZ1</accession>
<name>A0A849AJZ1_9MICO</name>
<feature type="transmembrane region" description="Helical" evidence="7">
    <location>
        <begin position="49"/>
        <end position="69"/>
    </location>
</feature>
<feature type="transmembrane region" description="Helical" evidence="7">
    <location>
        <begin position="75"/>
        <end position="96"/>
    </location>
</feature>
<feature type="transmembrane region" description="Helical" evidence="7">
    <location>
        <begin position="125"/>
        <end position="148"/>
    </location>
</feature>
<evidence type="ECO:0000256" key="2">
    <source>
        <dbReference type="ARBA" id="ARBA00022475"/>
    </source>
</evidence>
<dbReference type="RefSeq" id="WP_171154448.1">
    <property type="nucleotide sequence ID" value="NZ_JABENB010000001.1"/>
</dbReference>
<feature type="region of interest" description="Disordered" evidence="6">
    <location>
        <begin position="289"/>
        <end position="321"/>
    </location>
</feature>
<keyword evidence="3 7" id="KW-0812">Transmembrane</keyword>
<evidence type="ECO:0000313" key="8">
    <source>
        <dbReference type="EMBL" id="NNG39578.1"/>
    </source>
</evidence>
<evidence type="ECO:0000256" key="7">
    <source>
        <dbReference type="SAM" id="Phobius"/>
    </source>
</evidence>
<keyword evidence="2" id="KW-1003">Cell membrane</keyword>
<evidence type="ECO:0000313" key="9">
    <source>
        <dbReference type="Proteomes" id="UP000557772"/>
    </source>
</evidence>
<dbReference type="Proteomes" id="UP000557772">
    <property type="component" value="Unassembled WGS sequence"/>
</dbReference>
<feature type="transmembrane region" description="Helical" evidence="7">
    <location>
        <begin position="160"/>
        <end position="179"/>
    </location>
</feature>
<sequence length="321" mass="34677">MPPLSATRLLTEWTWSTGGVLLAVALTAGYLALVVRARRRGVHWPWTRVALFLVLGIGVLIYATCGPVGAYRTTFMFMFAVQVVLVGTIVPVGVALGDPMRLFTAAAGHDHTWLHRGLRSRVAKIVLHPAVSAVLDISGIMLVFFTGYGVAATRSGIVEGLLLVHLVTIGVAFGVPLLVEELLPRWATPPVRIMLAFFDGLIDAVPGIVVFTRSYLLMPTFPGFGPAAAAARDGLSPMQDQRFAGGALLLATELIGVPVLGAVFMEWLRSDAVETREVDARLDEQEAARRAVGASQVGESGEPDDEPWWVSDPRLSDRFRR</sequence>
<comment type="caution">
    <text evidence="8">The sequence shown here is derived from an EMBL/GenBank/DDBJ whole genome shotgun (WGS) entry which is preliminary data.</text>
</comment>
<comment type="subcellular location">
    <subcellularLocation>
        <location evidence="1">Cell membrane</location>
        <topology evidence="1">Multi-pass membrane protein</topology>
    </subcellularLocation>
</comment>
<protein>
    <submittedName>
        <fullName evidence="8">Cytochrome c oxidase assembly protein</fullName>
    </submittedName>
</protein>
<dbReference type="AlphaFoldDB" id="A0A849AJZ1"/>
<dbReference type="InterPro" id="IPR019108">
    <property type="entry name" value="Caa3_assmbl_CtaG-rel"/>
</dbReference>
<dbReference type="EMBL" id="JABENB010000001">
    <property type="protein sequence ID" value="NNG39578.1"/>
    <property type="molecule type" value="Genomic_DNA"/>
</dbReference>
<evidence type="ECO:0000256" key="5">
    <source>
        <dbReference type="ARBA" id="ARBA00023136"/>
    </source>
</evidence>
<reference evidence="8 9" key="1">
    <citation type="submission" date="2020-05" db="EMBL/GenBank/DDBJ databases">
        <title>Flexivirga sp. ID2601S isolated from air conditioner.</title>
        <authorList>
            <person name="Kim D.H."/>
        </authorList>
    </citation>
    <scope>NUCLEOTIDE SEQUENCE [LARGE SCALE GENOMIC DNA]</scope>
    <source>
        <strain evidence="8 9">ID2601S</strain>
    </source>
</reference>
<organism evidence="8 9">
    <name type="scientific">Flexivirga aerilata</name>
    <dbReference type="NCBI Taxonomy" id="1656889"/>
    <lineage>
        <taxon>Bacteria</taxon>
        <taxon>Bacillati</taxon>
        <taxon>Actinomycetota</taxon>
        <taxon>Actinomycetes</taxon>
        <taxon>Micrococcales</taxon>
        <taxon>Dermacoccaceae</taxon>
        <taxon>Flexivirga</taxon>
    </lineage>
</organism>
<proteinExistence type="predicted"/>
<evidence type="ECO:0000256" key="3">
    <source>
        <dbReference type="ARBA" id="ARBA00022692"/>
    </source>
</evidence>
<feature type="transmembrane region" description="Helical" evidence="7">
    <location>
        <begin position="20"/>
        <end position="37"/>
    </location>
</feature>
<dbReference type="Pfam" id="PF09678">
    <property type="entry name" value="Caa3_CtaG"/>
    <property type="match status" value="1"/>
</dbReference>